<dbReference type="InterPro" id="IPR009531">
    <property type="entry name" value="DUF1150"/>
</dbReference>
<protein>
    <recommendedName>
        <fullName evidence="3">NADH oxidase</fullName>
    </recommendedName>
</protein>
<dbReference type="STRING" id="665126.ABB55_13865"/>
<gene>
    <name evidence="1" type="ORF">ABB55_13865</name>
</gene>
<organism evidence="1 2">
    <name type="scientific">Prosthecodimorpha hirschii</name>
    <dbReference type="NCBI Taxonomy" id="665126"/>
    <lineage>
        <taxon>Bacteria</taxon>
        <taxon>Pseudomonadati</taxon>
        <taxon>Pseudomonadota</taxon>
        <taxon>Alphaproteobacteria</taxon>
        <taxon>Hyphomicrobiales</taxon>
        <taxon>Ancalomicrobiaceae</taxon>
        <taxon>Prosthecodimorpha</taxon>
    </lineage>
</organism>
<comment type="caution">
    <text evidence="1">The sequence shown here is derived from an EMBL/GenBank/DDBJ whole genome shotgun (WGS) entry which is preliminary data.</text>
</comment>
<accession>A0A0P6WEY6</accession>
<evidence type="ECO:0000313" key="2">
    <source>
        <dbReference type="Proteomes" id="UP000048984"/>
    </source>
</evidence>
<reference evidence="1 2" key="1">
    <citation type="submission" date="2015-09" db="EMBL/GenBank/DDBJ databases">
        <authorList>
            <person name="Jackson K.R."/>
            <person name="Lunt B.L."/>
            <person name="Fisher J.N.B."/>
            <person name="Gardner A.V."/>
            <person name="Bailey M.E."/>
            <person name="Deus L.M."/>
            <person name="Earl A.S."/>
            <person name="Gibby P.D."/>
            <person name="Hartmann K.A."/>
            <person name="Liu J.E."/>
            <person name="Manci A.M."/>
            <person name="Nielsen D.A."/>
            <person name="Solomon M.B."/>
            <person name="Breakwell D.P."/>
            <person name="Burnett S.H."/>
            <person name="Grose J.H."/>
        </authorList>
    </citation>
    <scope>NUCLEOTIDE SEQUENCE [LARGE SCALE GENOMIC DNA]</scope>
    <source>
        <strain evidence="1 2">16</strain>
    </source>
</reference>
<dbReference type="AlphaFoldDB" id="A0A0P6WEY6"/>
<keyword evidence="2" id="KW-1185">Reference proteome</keyword>
<name>A0A0P6WEY6_9HYPH</name>
<reference evidence="1 2" key="2">
    <citation type="submission" date="2015-10" db="EMBL/GenBank/DDBJ databases">
        <title>Draft Genome Sequence of Prosthecomicrobium hirschii ATCC 27832.</title>
        <authorList>
            <person name="Daniel J."/>
            <person name="Givan S.A."/>
            <person name="Brun Y.V."/>
            <person name="Brown P.J."/>
        </authorList>
    </citation>
    <scope>NUCLEOTIDE SEQUENCE [LARGE SCALE GENOMIC DNA]</scope>
    <source>
        <strain evidence="1 2">16</strain>
    </source>
</reference>
<evidence type="ECO:0000313" key="1">
    <source>
        <dbReference type="EMBL" id="KPL53163.1"/>
    </source>
</evidence>
<dbReference type="Pfam" id="PF06620">
    <property type="entry name" value="DUF1150"/>
    <property type="match status" value="1"/>
</dbReference>
<dbReference type="EMBL" id="LJYW01000001">
    <property type="protein sequence ID" value="KPL53163.1"/>
    <property type="molecule type" value="Genomic_DNA"/>
</dbReference>
<evidence type="ECO:0008006" key="3">
    <source>
        <dbReference type="Google" id="ProtNLM"/>
    </source>
</evidence>
<sequence length="86" mass="9150">MTEDHAARAVMETTEFAHLGEGQVAYLRELKSEELPGLFPNVPRIAPGVTIWALINASGAPILLADSRDVAVAGALENELTTVSVH</sequence>
<dbReference type="Proteomes" id="UP000048984">
    <property type="component" value="Unassembled WGS sequence"/>
</dbReference>
<dbReference type="RefSeq" id="WP_054359328.1">
    <property type="nucleotide sequence ID" value="NZ_JAPCYQ010000001.1"/>
</dbReference>
<proteinExistence type="predicted"/>